<evidence type="ECO:0000313" key="1">
    <source>
        <dbReference type="EMBL" id="KAA8495170.1"/>
    </source>
</evidence>
<dbReference type="EMBL" id="VRMN01000004">
    <property type="protein sequence ID" value="KAA8495170.1"/>
    <property type="molecule type" value="Genomic_DNA"/>
</dbReference>
<evidence type="ECO:0008006" key="3">
    <source>
        <dbReference type="Google" id="ProtNLM"/>
    </source>
</evidence>
<sequence length="294" mass="31311">MERRGGEEEDAEVEGAEVCVLGVRVAVRTDAALLECGKVWDANWALAEVLEQRVLRAAAVRQRCVLELGAGTGVMSIALAERGCLVLCTDQTHVLPLIRANVARNGYSPDAAQRTVGDELAASSSEPLLFVKHGADSENKKVVIGALDWNERSYGALDALRTALHGTANAIPFDAVVCGETLYWPGLSILDPDPLDGLRELLLFLLCTGRARSAILSFVSRNPSREARFFNSLHELGSDRLAEVQVNYGDAAHVHVLAHQPAGAKLHESALIPQDCVIVAEVGIESSSAGGASS</sequence>
<dbReference type="AlphaFoldDB" id="A0A5J4YW68"/>
<dbReference type="OrthoDB" id="2529286at2759"/>
<dbReference type="InterPro" id="IPR019410">
    <property type="entry name" value="Methyltransf_16"/>
</dbReference>
<proteinExistence type="predicted"/>
<dbReference type="PANTHER" id="PTHR14614:SF161">
    <property type="match status" value="1"/>
</dbReference>
<evidence type="ECO:0000313" key="2">
    <source>
        <dbReference type="Proteomes" id="UP000324585"/>
    </source>
</evidence>
<dbReference type="Pfam" id="PF10294">
    <property type="entry name" value="Methyltransf_16"/>
    <property type="match status" value="1"/>
</dbReference>
<dbReference type="GO" id="GO:0005829">
    <property type="term" value="C:cytosol"/>
    <property type="evidence" value="ECO:0007669"/>
    <property type="project" value="TreeGrafter"/>
</dbReference>
<organism evidence="1 2">
    <name type="scientific">Porphyridium purpureum</name>
    <name type="common">Red alga</name>
    <name type="synonym">Porphyridium cruentum</name>
    <dbReference type="NCBI Taxonomy" id="35688"/>
    <lineage>
        <taxon>Eukaryota</taxon>
        <taxon>Rhodophyta</taxon>
        <taxon>Bangiophyceae</taxon>
        <taxon>Porphyridiales</taxon>
        <taxon>Porphyridiaceae</taxon>
        <taxon>Porphyridium</taxon>
    </lineage>
</organism>
<dbReference type="InterPro" id="IPR029063">
    <property type="entry name" value="SAM-dependent_MTases_sf"/>
</dbReference>
<protein>
    <recommendedName>
        <fullName evidence="3">Protein N-lysine methyltransferase METTL21A</fullName>
    </recommendedName>
</protein>
<comment type="caution">
    <text evidence="1">The sequence shown here is derived from an EMBL/GenBank/DDBJ whole genome shotgun (WGS) entry which is preliminary data.</text>
</comment>
<accession>A0A5J4YW68</accession>
<dbReference type="SUPFAM" id="SSF53335">
    <property type="entry name" value="S-adenosyl-L-methionine-dependent methyltransferases"/>
    <property type="match status" value="1"/>
</dbReference>
<dbReference type="Gene3D" id="3.40.50.150">
    <property type="entry name" value="Vaccinia Virus protein VP39"/>
    <property type="match status" value="1"/>
</dbReference>
<keyword evidence="2" id="KW-1185">Reference proteome</keyword>
<name>A0A5J4YW68_PORPP</name>
<dbReference type="GO" id="GO:0032991">
    <property type="term" value="C:protein-containing complex"/>
    <property type="evidence" value="ECO:0007669"/>
    <property type="project" value="TreeGrafter"/>
</dbReference>
<gene>
    <name evidence="1" type="ORF">FVE85_3411</name>
</gene>
<dbReference type="PANTHER" id="PTHR14614">
    <property type="entry name" value="HEPATOCELLULAR CARCINOMA-ASSOCIATED ANTIGEN"/>
    <property type="match status" value="1"/>
</dbReference>
<reference evidence="2" key="1">
    <citation type="journal article" date="2019" name="Nat. Commun.">
        <title>Expansion of phycobilisome linker gene families in mesophilic red algae.</title>
        <authorList>
            <person name="Lee J."/>
            <person name="Kim D."/>
            <person name="Bhattacharya D."/>
            <person name="Yoon H.S."/>
        </authorList>
    </citation>
    <scope>NUCLEOTIDE SEQUENCE [LARGE SCALE GENOMIC DNA]</scope>
    <source>
        <strain evidence="2">CCMP 1328</strain>
    </source>
</reference>
<dbReference type="Proteomes" id="UP000324585">
    <property type="component" value="Unassembled WGS sequence"/>
</dbReference>